<reference evidence="1 2" key="2">
    <citation type="journal article" date="2022" name="Mol. Ecol. Resour.">
        <title>The genomes of chicory, endive, great burdock and yacon provide insights into Asteraceae paleo-polyploidization history and plant inulin production.</title>
        <authorList>
            <person name="Fan W."/>
            <person name="Wang S."/>
            <person name="Wang H."/>
            <person name="Wang A."/>
            <person name="Jiang F."/>
            <person name="Liu H."/>
            <person name="Zhao H."/>
            <person name="Xu D."/>
            <person name="Zhang Y."/>
        </authorList>
    </citation>
    <scope>NUCLEOTIDE SEQUENCE [LARGE SCALE GENOMIC DNA]</scope>
    <source>
        <strain evidence="2">cv. Punajuju</strain>
        <tissue evidence="1">Leaves</tissue>
    </source>
</reference>
<dbReference type="Proteomes" id="UP001055811">
    <property type="component" value="Linkage Group LG06"/>
</dbReference>
<name>A0ACB9BNA1_CICIN</name>
<evidence type="ECO:0000313" key="1">
    <source>
        <dbReference type="EMBL" id="KAI3723413.1"/>
    </source>
</evidence>
<gene>
    <name evidence="1" type="ORF">L2E82_34960</name>
</gene>
<dbReference type="EMBL" id="CM042014">
    <property type="protein sequence ID" value="KAI3723413.1"/>
    <property type="molecule type" value="Genomic_DNA"/>
</dbReference>
<keyword evidence="2" id="KW-1185">Reference proteome</keyword>
<organism evidence="1 2">
    <name type="scientific">Cichorium intybus</name>
    <name type="common">Chicory</name>
    <dbReference type="NCBI Taxonomy" id="13427"/>
    <lineage>
        <taxon>Eukaryota</taxon>
        <taxon>Viridiplantae</taxon>
        <taxon>Streptophyta</taxon>
        <taxon>Embryophyta</taxon>
        <taxon>Tracheophyta</taxon>
        <taxon>Spermatophyta</taxon>
        <taxon>Magnoliopsida</taxon>
        <taxon>eudicotyledons</taxon>
        <taxon>Gunneridae</taxon>
        <taxon>Pentapetalae</taxon>
        <taxon>asterids</taxon>
        <taxon>campanulids</taxon>
        <taxon>Asterales</taxon>
        <taxon>Asteraceae</taxon>
        <taxon>Cichorioideae</taxon>
        <taxon>Cichorieae</taxon>
        <taxon>Cichoriinae</taxon>
        <taxon>Cichorium</taxon>
    </lineage>
</organism>
<feature type="non-terminal residue" evidence="1">
    <location>
        <position position="1"/>
    </location>
</feature>
<reference evidence="2" key="1">
    <citation type="journal article" date="2022" name="Mol. Ecol. Resour.">
        <title>The genomes of chicory, endive, great burdock and yacon provide insights into Asteraceae palaeo-polyploidization history and plant inulin production.</title>
        <authorList>
            <person name="Fan W."/>
            <person name="Wang S."/>
            <person name="Wang H."/>
            <person name="Wang A."/>
            <person name="Jiang F."/>
            <person name="Liu H."/>
            <person name="Zhao H."/>
            <person name="Xu D."/>
            <person name="Zhang Y."/>
        </authorList>
    </citation>
    <scope>NUCLEOTIDE SEQUENCE [LARGE SCALE GENOMIC DNA]</scope>
    <source>
        <strain evidence="2">cv. Punajuju</strain>
    </source>
</reference>
<accession>A0ACB9BNA1</accession>
<feature type="non-terminal residue" evidence="1">
    <location>
        <position position="73"/>
    </location>
</feature>
<comment type="caution">
    <text evidence="1">The sequence shown here is derived from an EMBL/GenBank/DDBJ whole genome shotgun (WGS) entry which is preliminary data.</text>
</comment>
<protein>
    <submittedName>
        <fullName evidence="1">Uncharacterized protein</fullName>
    </submittedName>
</protein>
<proteinExistence type="predicted"/>
<sequence length="73" mass="8411">CFRSTQSLLGCRIRLFISCIRRLPGLFSCMKLQTSGHRNTTLHWPHFLLLSHSFITFPPTLFTPGLQLSSPFF</sequence>
<evidence type="ECO:0000313" key="2">
    <source>
        <dbReference type="Proteomes" id="UP001055811"/>
    </source>
</evidence>